<comment type="caution">
    <text evidence="1">The sequence shown here is derived from an EMBL/GenBank/DDBJ whole genome shotgun (WGS) entry which is preliminary data.</text>
</comment>
<keyword evidence="2" id="KW-1185">Reference proteome</keyword>
<dbReference type="Proteomes" id="UP000295468">
    <property type="component" value="Unassembled WGS sequence"/>
</dbReference>
<name>A0A4R6TMA3_9FLAO</name>
<organism evidence="1 2">
    <name type="scientific">Zeaxanthinibacter enoshimensis</name>
    <dbReference type="NCBI Taxonomy" id="392009"/>
    <lineage>
        <taxon>Bacteria</taxon>
        <taxon>Pseudomonadati</taxon>
        <taxon>Bacteroidota</taxon>
        <taxon>Flavobacteriia</taxon>
        <taxon>Flavobacteriales</taxon>
        <taxon>Flavobacteriaceae</taxon>
        <taxon>Zeaxanthinibacter</taxon>
    </lineage>
</organism>
<sequence length="121" mass="13852">MKRFSIFLFCITLGLLSCTDRDDELQQVQIRVRNMNSFTYDTVIVGDQESVHELVEPGAYSDYLPYDTAYRYAYIEIVAGDSTFIAQPIDFVGEDPLPAGFYTYELTAEEDFSVDLNFVLD</sequence>
<reference evidence="1 2" key="1">
    <citation type="submission" date="2019-03" db="EMBL/GenBank/DDBJ databases">
        <title>Genomic Encyclopedia of Archaeal and Bacterial Type Strains, Phase II (KMG-II): from individual species to whole genera.</title>
        <authorList>
            <person name="Goeker M."/>
        </authorList>
    </citation>
    <scope>NUCLEOTIDE SEQUENCE [LARGE SCALE GENOMIC DNA]</scope>
    <source>
        <strain evidence="1 2">DSM 18435</strain>
    </source>
</reference>
<proteinExistence type="predicted"/>
<accession>A0A4R6TMA3</accession>
<gene>
    <name evidence="1" type="ORF">CLV82_1474</name>
</gene>
<dbReference type="EMBL" id="SNYI01000002">
    <property type="protein sequence ID" value="TDQ30785.1"/>
    <property type="molecule type" value="Genomic_DNA"/>
</dbReference>
<dbReference type="OrthoDB" id="980950at2"/>
<evidence type="ECO:0000313" key="2">
    <source>
        <dbReference type="Proteomes" id="UP000295468"/>
    </source>
</evidence>
<dbReference type="AlphaFoldDB" id="A0A4R6TMA3"/>
<dbReference type="RefSeq" id="WP_133643667.1">
    <property type="nucleotide sequence ID" value="NZ_JBFIMA010000036.1"/>
</dbReference>
<protein>
    <submittedName>
        <fullName evidence="1">Uncharacterized protein</fullName>
    </submittedName>
</protein>
<dbReference type="PROSITE" id="PS51257">
    <property type="entry name" value="PROKAR_LIPOPROTEIN"/>
    <property type="match status" value="1"/>
</dbReference>
<evidence type="ECO:0000313" key="1">
    <source>
        <dbReference type="EMBL" id="TDQ30785.1"/>
    </source>
</evidence>